<dbReference type="PANTHER" id="PTHR23349">
    <property type="entry name" value="BASIC HELIX-LOOP-HELIX TRANSCRIPTION FACTOR, TWIST"/>
    <property type="match status" value="1"/>
</dbReference>
<proteinExistence type="predicted"/>
<dbReference type="InterPro" id="IPR011598">
    <property type="entry name" value="bHLH_dom"/>
</dbReference>
<feature type="compositionally biased region" description="Basic and acidic residues" evidence="1">
    <location>
        <begin position="16"/>
        <end position="26"/>
    </location>
</feature>
<feature type="compositionally biased region" description="Low complexity" evidence="1">
    <location>
        <begin position="155"/>
        <end position="170"/>
    </location>
</feature>
<keyword evidence="3" id="KW-1185">Reference proteome</keyword>
<sequence>MAPLKPGTKLPPQKQRRNERERRRVDTMNQMYERLRERVTHGGNKKMSKVDTVREAARYIQYLQGVLQQQEFQEALPPAYPFVNGPFSVSPPPLYPKIETAHFSPSGSPCPQNGAHFSPPNHLPFGSFPFHPPAYSPNFPWKLEPDTEPPFHLCSPSNTSTSSSNTSFSPQQMAQMRRFPANCQYSSGDPLKTSH</sequence>
<feature type="domain" description="BHLH" evidence="2">
    <location>
        <begin position="12"/>
        <end position="63"/>
    </location>
</feature>
<dbReference type="GO" id="GO:0000981">
    <property type="term" value="F:DNA-binding transcription factor activity, RNA polymerase II-specific"/>
    <property type="evidence" value="ECO:0007669"/>
    <property type="project" value="TreeGrafter"/>
</dbReference>
<accession>A0AAF3EUE4</accession>
<dbReference type="Gene3D" id="4.10.280.10">
    <property type="entry name" value="Helix-loop-helix DNA-binding domain"/>
    <property type="match status" value="1"/>
</dbReference>
<dbReference type="Proteomes" id="UP000887575">
    <property type="component" value="Unassembled WGS sequence"/>
</dbReference>
<dbReference type="GO" id="GO:0032502">
    <property type="term" value="P:developmental process"/>
    <property type="evidence" value="ECO:0007669"/>
    <property type="project" value="TreeGrafter"/>
</dbReference>
<feature type="region of interest" description="Disordered" evidence="1">
    <location>
        <begin position="150"/>
        <end position="195"/>
    </location>
</feature>
<evidence type="ECO:0000256" key="1">
    <source>
        <dbReference type="SAM" id="MobiDB-lite"/>
    </source>
</evidence>
<evidence type="ECO:0000313" key="3">
    <source>
        <dbReference type="Proteomes" id="UP000887575"/>
    </source>
</evidence>
<protein>
    <submittedName>
        <fullName evidence="4">BHLH domain-containing protein</fullName>
    </submittedName>
</protein>
<reference evidence="4" key="1">
    <citation type="submission" date="2024-02" db="UniProtKB">
        <authorList>
            <consortium name="WormBaseParasite"/>
        </authorList>
    </citation>
    <scope>IDENTIFICATION</scope>
</reference>
<dbReference type="AlphaFoldDB" id="A0AAF3EUE4"/>
<dbReference type="WBParaSite" id="MBELARI_LOCUS17808">
    <property type="protein sequence ID" value="MBELARI_LOCUS17808"/>
    <property type="gene ID" value="MBELARI_LOCUS17808"/>
</dbReference>
<dbReference type="Pfam" id="PF00010">
    <property type="entry name" value="HLH"/>
    <property type="match status" value="1"/>
</dbReference>
<dbReference type="GO" id="GO:0000977">
    <property type="term" value="F:RNA polymerase II transcription regulatory region sequence-specific DNA binding"/>
    <property type="evidence" value="ECO:0007669"/>
    <property type="project" value="TreeGrafter"/>
</dbReference>
<name>A0AAF3EUE4_9BILA</name>
<dbReference type="SUPFAM" id="SSF47459">
    <property type="entry name" value="HLH, helix-loop-helix DNA-binding domain"/>
    <property type="match status" value="1"/>
</dbReference>
<feature type="region of interest" description="Disordered" evidence="1">
    <location>
        <begin position="1"/>
        <end position="29"/>
    </location>
</feature>
<organism evidence="3 4">
    <name type="scientific">Mesorhabditis belari</name>
    <dbReference type="NCBI Taxonomy" id="2138241"/>
    <lineage>
        <taxon>Eukaryota</taxon>
        <taxon>Metazoa</taxon>
        <taxon>Ecdysozoa</taxon>
        <taxon>Nematoda</taxon>
        <taxon>Chromadorea</taxon>
        <taxon>Rhabditida</taxon>
        <taxon>Rhabditina</taxon>
        <taxon>Rhabditomorpha</taxon>
        <taxon>Rhabditoidea</taxon>
        <taxon>Rhabditidae</taxon>
        <taxon>Mesorhabditinae</taxon>
        <taxon>Mesorhabditis</taxon>
    </lineage>
</organism>
<dbReference type="GO" id="GO:0046983">
    <property type="term" value="F:protein dimerization activity"/>
    <property type="evidence" value="ECO:0007669"/>
    <property type="project" value="InterPro"/>
</dbReference>
<dbReference type="PANTHER" id="PTHR23349:SF111">
    <property type="entry name" value="BHLH DOMAIN-CONTAINING PROTEIN"/>
    <property type="match status" value="1"/>
</dbReference>
<dbReference type="PROSITE" id="PS50888">
    <property type="entry name" value="BHLH"/>
    <property type="match status" value="1"/>
</dbReference>
<evidence type="ECO:0000313" key="4">
    <source>
        <dbReference type="WBParaSite" id="MBELARI_LOCUS17808"/>
    </source>
</evidence>
<dbReference type="InterPro" id="IPR036638">
    <property type="entry name" value="HLH_DNA-bd_sf"/>
</dbReference>
<evidence type="ECO:0000259" key="2">
    <source>
        <dbReference type="PROSITE" id="PS50888"/>
    </source>
</evidence>
<dbReference type="InterPro" id="IPR050283">
    <property type="entry name" value="E-box_TF_Regulators"/>
</dbReference>
<dbReference type="SMART" id="SM00353">
    <property type="entry name" value="HLH"/>
    <property type="match status" value="1"/>
</dbReference>